<evidence type="ECO:0000313" key="10">
    <source>
        <dbReference type="EMBL" id="THH02789.1"/>
    </source>
</evidence>
<gene>
    <name evidence="10" type="ORF">EW026_g173</name>
</gene>
<evidence type="ECO:0000256" key="4">
    <source>
        <dbReference type="ARBA" id="ARBA00022989"/>
    </source>
</evidence>
<keyword evidence="2" id="KW-0813">Transport</keyword>
<feature type="transmembrane region" description="Helical" evidence="7">
    <location>
        <begin position="631"/>
        <end position="651"/>
    </location>
</feature>
<feature type="transmembrane region" description="Helical" evidence="7">
    <location>
        <begin position="424"/>
        <end position="445"/>
    </location>
</feature>
<dbReference type="Pfam" id="PF07690">
    <property type="entry name" value="MFS_1"/>
    <property type="match status" value="1"/>
</dbReference>
<dbReference type="InterPro" id="IPR011701">
    <property type="entry name" value="MFS"/>
</dbReference>
<keyword evidence="4 7" id="KW-1133">Transmembrane helix</keyword>
<evidence type="ECO:0000259" key="8">
    <source>
        <dbReference type="PROSITE" id="PS50850"/>
    </source>
</evidence>
<dbReference type="FunFam" id="1.20.1250.20:FF:000068">
    <property type="entry name" value="MFS general substrate transporter"/>
    <property type="match status" value="1"/>
</dbReference>
<protein>
    <recommendedName>
        <fullName evidence="12">Major facilitator superfamily (MFS) profile domain-containing protein</fullName>
    </recommendedName>
</protein>
<feature type="transmembrane region" description="Helical" evidence="7">
    <location>
        <begin position="657"/>
        <end position="679"/>
    </location>
</feature>
<dbReference type="InterPro" id="IPR000028">
    <property type="entry name" value="Chloroperoxidase"/>
</dbReference>
<keyword evidence="5 7" id="KW-0472">Membrane</keyword>
<dbReference type="PROSITE" id="PS50850">
    <property type="entry name" value="MFS"/>
    <property type="match status" value="1"/>
</dbReference>
<accession>A0A4S4KVJ4</accession>
<evidence type="ECO:0000256" key="5">
    <source>
        <dbReference type="ARBA" id="ARBA00023136"/>
    </source>
</evidence>
<feature type="transmembrane region" description="Helical" evidence="7">
    <location>
        <begin position="457"/>
        <end position="479"/>
    </location>
</feature>
<evidence type="ECO:0000256" key="1">
    <source>
        <dbReference type="ARBA" id="ARBA00004141"/>
    </source>
</evidence>
<evidence type="ECO:0000256" key="2">
    <source>
        <dbReference type="ARBA" id="ARBA00022448"/>
    </source>
</evidence>
<dbReference type="Gene3D" id="1.20.1250.20">
    <property type="entry name" value="MFS general substrate transporter like domains"/>
    <property type="match status" value="2"/>
</dbReference>
<feature type="transmembrane region" description="Helical" evidence="7">
    <location>
        <begin position="365"/>
        <end position="383"/>
    </location>
</feature>
<evidence type="ECO:0000256" key="6">
    <source>
        <dbReference type="ARBA" id="ARBA00037968"/>
    </source>
</evidence>
<comment type="subcellular location">
    <subcellularLocation>
        <location evidence="1">Membrane</location>
        <topology evidence="1">Multi-pass membrane protein</topology>
    </subcellularLocation>
</comment>
<comment type="caution">
    <text evidence="10">The sequence shown here is derived from an EMBL/GenBank/DDBJ whole genome shotgun (WGS) entry which is preliminary data.</text>
</comment>
<dbReference type="PANTHER" id="PTHR43791">
    <property type="entry name" value="PERMEASE-RELATED"/>
    <property type="match status" value="1"/>
</dbReference>
<dbReference type="InterPro" id="IPR020846">
    <property type="entry name" value="MFS_dom"/>
</dbReference>
<dbReference type="SUPFAM" id="SSF47571">
    <property type="entry name" value="Cloroperoxidase"/>
    <property type="match status" value="1"/>
</dbReference>
<feature type="domain" description="Heme haloperoxidase family profile" evidence="9">
    <location>
        <begin position="8"/>
        <end position="231"/>
    </location>
</feature>
<feature type="transmembrane region" description="Helical" evidence="7">
    <location>
        <begin position="691"/>
        <end position="712"/>
    </location>
</feature>
<dbReference type="EMBL" id="SGPJ01000002">
    <property type="protein sequence ID" value="THH02789.1"/>
    <property type="molecule type" value="Genomic_DNA"/>
</dbReference>
<dbReference type="InterPro" id="IPR036259">
    <property type="entry name" value="MFS_trans_sf"/>
</dbReference>
<evidence type="ECO:0000256" key="7">
    <source>
        <dbReference type="SAM" id="Phobius"/>
    </source>
</evidence>
<feature type="transmembrane region" description="Helical" evidence="7">
    <location>
        <begin position="607"/>
        <end position="624"/>
    </location>
</feature>
<feature type="transmembrane region" description="Helical" evidence="7">
    <location>
        <begin position="58"/>
        <end position="78"/>
    </location>
</feature>
<evidence type="ECO:0000259" key="9">
    <source>
        <dbReference type="PROSITE" id="PS51405"/>
    </source>
</evidence>
<dbReference type="InterPro" id="IPR036851">
    <property type="entry name" value="Chloroperoxidase-like_sf"/>
</dbReference>
<dbReference type="Pfam" id="PF01328">
    <property type="entry name" value="Peroxidase_2"/>
    <property type="match status" value="1"/>
</dbReference>
<name>A0A4S4KVJ4_9APHY</name>
<dbReference type="AlphaFoldDB" id="A0A4S4KVJ4"/>
<dbReference type="Proteomes" id="UP000309038">
    <property type="component" value="Unassembled WGS sequence"/>
</dbReference>
<comment type="similarity">
    <text evidence="6">Belongs to the major facilitator superfamily. Allantoate permease family.</text>
</comment>
<dbReference type="PANTHER" id="PTHR43791:SF67">
    <property type="entry name" value="TRANSPORTER, PUTATIVE (AFU_ORTHOLOGUE AFUA_3G04010)-RELATED"/>
    <property type="match status" value="1"/>
</dbReference>
<evidence type="ECO:0000256" key="3">
    <source>
        <dbReference type="ARBA" id="ARBA00022692"/>
    </source>
</evidence>
<keyword evidence="3 7" id="KW-0812">Transmembrane</keyword>
<evidence type="ECO:0008006" key="12">
    <source>
        <dbReference type="Google" id="ProtNLM"/>
    </source>
</evidence>
<organism evidence="10 11">
    <name type="scientific">Hermanssonia centrifuga</name>
    <dbReference type="NCBI Taxonomy" id="98765"/>
    <lineage>
        <taxon>Eukaryota</taxon>
        <taxon>Fungi</taxon>
        <taxon>Dikarya</taxon>
        <taxon>Basidiomycota</taxon>
        <taxon>Agaricomycotina</taxon>
        <taxon>Agaricomycetes</taxon>
        <taxon>Polyporales</taxon>
        <taxon>Meruliaceae</taxon>
        <taxon>Hermanssonia</taxon>
    </lineage>
</organism>
<reference evidence="10 11" key="1">
    <citation type="submission" date="2019-02" db="EMBL/GenBank/DDBJ databases">
        <title>Genome sequencing of the rare red list fungi Phlebia centrifuga.</title>
        <authorList>
            <person name="Buettner E."/>
            <person name="Kellner H."/>
        </authorList>
    </citation>
    <scope>NUCLEOTIDE SEQUENCE [LARGE SCALE GENOMIC DNA]</scope>
    <source>
        <strain evidence="10 11">DSM 108282</strain>
    </source>
</reference>
<dbReference type="GO" id="GO:0004601">
    <property type="term" value="F:peroxidase activity"/>
    <property type="evidence" value="ECO:0007669"/>
    <property type="project" value="InterPro"/>
</dbReference>
<keyword evidence="11" id="KW-1185">Reference proteome</keyword>
<sequence length="787" mass="87878">MACTKPPASHTFCPAADTDSRAPCPALNALANHGYIPHDGRNVSMMQTIHAMKEVYNISYPLGFFLAMGGMLFCGKWWRLPWKLDLHNLAQHNRIEHDNSLVHEDADGNIYAPTRVNHTLLLRLLKDTDRDAFTLRDFVHARMRRANEVRKPLDILHKEIAHGETSLTMRVFGVKVDPTSVPSPEKLYDNSVAQHPYVVPRTFIEQWFGEDRLPDGWKKPSREIGFLQAVSMSKMIANEIFRLDWVGRDLDIMFALLKPYTLAEQGSYEESPVEARYPCPAHARFRKYPPYLSHAPFTELVNGQLWLANFIDRSNVGNARIAGLETDTHLHGNQFNAALAVFYASYIIVELPSNWVLKRMKANRWLPILVGTWGSVTTMTGLVDNFSGLVAIRFFLGFCEGGLLPGIILYLSTLYKPHELQQRVGIFYASASLSGAFGGLLASAILKMEGVGNLAGWRWIFILEGIATVIIAFCAWLFLPADLSTAKFFTEEERAFALERFRLSQAIVTGAPLSEPAQNITSPVEDDTEKEGDAQVEVQRVQYAVVNYEDEKFEWREIVRGVLDVQVWLTAIAYMGIIVPLYSFSLFLPTIVAGLGYTGESAQLHTVPPYVPAAVFTVVVAVASDKLKWRGPFMLIFLPITAIGYILAIVAKDNLQRYVAVHLIATGIYPCGPCILSILPNNCAGHYKKATAVALQLAIANLGGFAATFAYTSDQAPAYKKGHSIALGFVVTAWVFVALNVMYCLWENKARADGRRDGNVEKYQELWDTGKTRAPIGDRSPSFRFTL</sequence>
<dbReference type="SUPFAM" id="SSF103473">
    <property type="entry name" value="MFS general substrate transporter"/>
    <property type="match status" value="1"/>
</dbReference>
<feature type="domain" description="Major facilitator superfamily (MFS) profile" evidence="8">
    <location>
        <begin position="298"/>
        <end position="751"/>
    </location>
</feature>
<dbReference type="GO" id="GO:0016020">
    <property type="term" value="C:membrane"/>
    <property type="evidence" value="ECO:0007669"/>
    <property type="project" value="UniProtKB-SubCell"/>
</dbReference>
<evidence type="ECO:0000313" key="11">
    <source>
        <dbReference type="Proteomes" id="UP000309038"/>
    </source>
</evidence>
<feature type="transmembrane region" description="Helical" evidence="7">
    <location>
        <begin position="565"/>
        <end position="587"/>
    </location>
</feature>
<dbReference type="GO" id="GO:0022857">
    <property type="term" value="F:transmembrane transporter activity"/>
    <property type="evidence" value="ECO:0007669"/>
    <property type="project" value="InterPro"/>
</dbReference>
<dbReference type="Gene3D" id="1.10.489.10">
    <property type="entry name" value="Chloroperoxidase-like"/>
    <property type="match status" value="1"/>
</dbReference>
<feature type="transmembrane region" description="Helical" evidence="7">
    <location>
        <begin position="724"/>
        <end position="746"/>
    </location>
</feature>
<dbReference type="PROSITE" id="PS51405">
    <property type="entry name" value="HEME_HALOPEROXIDASE"/>
    <property type="match status" value="1"/>
</dbReference>
<feature type="transmembrane region" description="Helical" evidence="7">
    <location>
        <begin position="389"/>
        <end position="412"/>
    </location>
</feature>
<dbReference type="FunFam" id="1.20.1250.20:FF:000018">
    <property type="entry name" value="MFS transporter permease"/>
    <property type="match status" value="1"/>
</dbReference>
<proteinExistence type="inferred from homology"/>